<evidence type="ECO:0000313" key="4">
    <source>
        <dbReference type="Proteomes" id="UP001152797"/>
    </source>
</evidence>
<gene>
    <name evidence="2" type="ORF">C1SCF055_LOCUS2600</name>
</gene>
<name>A0A9P1BIS9_9DINO</name>
<comment type="caution">
    <text evidence="2">The sequence shown here is derived from an EMBL/GenBank/DDBJ whole genome shotgun (WGS) entry which is preliminary data.</text>
</comment>
<dbReference type="AlphaFoldDB" id="A0A9P1BIS9"/>
<dbReference type="Proteomes" id="UP001152797">
    <property type="component" value="Unassembled WGS sequence"/>
</dbReference>
<evidence type="ECO:0000313" key="2">
    <source>
        <dbReference type="EMBL" id="CAI3974176.1"/>
    </source>
</evidence>
<dbReference type="EMBL" id="CAMXCT030000119">
    <property type="protein sequence ID" value="CAL4761488.1"/>
    <property type="molecule type" value="Genomic_DNA"/>
</dbReference>
<evidence type="ECO:0000256" key="1">
    <source>
        <dbReference type="SAM" id="MobiDB-lite"/>
    </source>
</evidence>
<protein>
    <submittedName>
        <fullName evidence="2">Uncharacterized protein</fullName>
    </submittedName>
</protein>
<feature type="compositionally biased region" description="Basic and acidic residues" evidence="1">
    <location>
        <begin position="566"/>
        <end position="587"/>
    </location>
</feature>
<dbReference type="OrthoDB" id="431815at2759"/>
<dbReference type="EMBL" id="CAMXCT010000119">
    <property type="protein sequence ID" value="CAI3974176.1"/>
    <property type="molecule type" value="Genomic_DNA"/>
</dbReference>
<evidence type="ECO:0000313" key="3">
    <source>
        <dbReference type="EMBL" id="CAL4761488.1"/>
    </source>
</evidence>
<organism evidence="2">
    <name type="scientific">Cladocopium goreaui</name>
    <dbReference type="NCBI Taxonomy" id="2562237"/>
    <lineage>
        <taxon>Eukaryota</taxon>
        <taxon>Sar</taxon>
        <taxon>Alveolata</taxon>
        <taxon>Dinophyceae</taxon>
        <taxon>Suessiales</taxon>
        <taxon>Symbiodiniaceae</taxon>
        <taxon>Cladocopium</taxon>
    </lineage>
</organism>
<dbReference type="EMBL" id="CAMXCT020000119">
    <property type="protein sequence ID" value="CAL1127551.1"/>
    <property type="molecule type" value="Genomic_DNA"/>
</dbReference>
<proteinExistence type="predicted"/>
<accession>A0A9P1BIS9</accession>
<reference evidence="3 4" key="2">
    <citation type="submission" date="2024-05" db="EMBL/GenBank/DDBJ databases">
        <authorList>
            <person name="Chen Y."/>
            <person name="Shah S."/>
            <person name="Dougan E. K."/>
            <person name="Thang M."/>
            <person name="Chan C."/>
        </authorList>
    </citation>
    <scope>NUCLEOTIDE SEQUENCE [LARGE SCALE GENOMIC DNA]</scope>
</reference>
<keyword evidence="4" id="KW-1185">Reference proteome</keyword>
<sequence>MTKLHILAAKPLPACREFVVQGLFDWVSRGLIPNEEVTKSTVLGTSNACGLVQLFQLKKQCLDFWCSSMMARAKIVEADREILQRVLSNHESYRKEMLGEAVAWQGLLTRSSLDCLQFMEKLVYNKQFDNALRGLARGNKGPEDATEHEQIKEEWDKVVACRENEILEATVKDKMETENPEGEEADSAISQMRRPATEFVENSQEYWNSLANSTVRRYISLVVLPSSQGQIIRTLQQSALKEIIITEGQKSCLVWFDMDLMGETPGLNAQVGLRRFPEVKGDGDFKNLLQSVMLARGAQVKSDAGEVTVPGNGEIIAVHTAERGLLQAEVRKVFRLQAARHEGTDCEEKCINVIFSEETVRSRKKRIRGSEAYTTLTSIQAFSAAQLVPGVVPEKKRMHYPGWNNGNVVGWIDALPATALWESTREVKEKILGNQTMKLSTAEAAGLTKEQNAILQNKQRVESVFSAARLPAKFHQDLLHSFSAAAVIDLTPGQGHMLEACLDSRTPVLGFGLTETHCTMLEERLTRYVLALEKFKENGHTMYREDAAKALGANASSGTDPNATDAEPKPKAKPKPGPERKKNKDGSDAEEEEEVSEESQPKPPKKKKNKKPQKKKKNLLRTGLGEF</sequence>
<feature type="compositionally biased region" description="Acidic residues" evidence="1">
    <location>
        <begin position="588"/>
        <end position="597"/>
    </location>
</feature>
<feature type="compositionally biased region" description="Basic residues" evidence="1">
    <location>
        <begin position="603"/>
        <end position="619"/>
    </location>
</feature>
<reference evidence="2" key="1">
    <citation type="submission" date="2022-10" db="EMBL/GenBank/DDBJ databases">
        <authorList>
            <person name="Chen Y."/>
            <person name="Dougan E. K."/>
            <person name="Chan C."/>
            <person name="Rhodes N."/>
            <person name="Thang M."/>
        </authorList>
    </citation>
    <scope>NUCLEOTIDE SEQUENCE</scope>
</reference>
<feature type="region of interest" description="Disordered" evidence="1">
    <location>
        <begin position="553"/>
        <end position="627"/>
    </location>
</feature>